<evidence type="ECO:0000256" key="11">
    <source>
        <dbReference type="ARBA" id="ARBA00048701"/>
    </source>
</evidence>
<comment type="catalytic activity">
    <reaction evidence="15">
        <text>13-(9Z-hexadecenoyloxy)-octadecanoate + H2O = 13-hydroxy-octadecanoate + (9Z)-hexadecenoate + H(+)</text>
        <dbReference type="Rhea" id="RHEA:52076"/>
        <dbReference type="ChEBI" id="CHEBI:15377"/>
        <dbReference type="ChEBI" id="CHEBI:15378"/>
        <dbReference type="ChEBI" id="CHEBI:32372"/>
        <dbReference type="ChEBI" id="CHEBI:136304"/>
        <dbReference type="ChEBI" id="CHEBI:136315"/>
    </reaction>
    <physiologicalReaction direction="left-to-right" evidence="15">
        <dbReference type="Rhea" id="RHEA:52077"/>
    </physiologicalReaction>
</comment>
<name>A0A8C4Q988_EPTBU</name>
<evidence type="ECO:0000256" key="5">
    <source>
        <dbReference type="ARBA" id="ARBA00022989"/>
    </source>
</evidence>
<reference evidence="18" key="2">
    <citation type="submission" date="2025-09" db="UniProtKB">
        <authorList>
            <consortium name="Ensembl"/>
        </authorList>
    </citation>
    <scope>IDENTIFICATION</scope>
</reference>
<protein>
    <submittedName>
        <fullName evidence="18">Androgen dependent TFPI regulating protein 1</fullName>
    </submittedName>
</protein>
<dbReference type="AlphaFoldDB" id="A0A8C4Q988"/>
<evidence type="ECO:0000256" key="3">
    <source>
        <dbReference type="ARBA" id="ARBA00009300"/>
    </source>
</evidence>
<evidence type="ECO:0000256" key="10">
    <source>
        <dbReference type="ARBA" id="ARBA00048680"/>
    </source>
</evidence>
<comment type="catalytic activity">
    <reaction evidence="10">
        <text>12-octadecanoyloxy-octadecanoate + H2O = 12-hydroxyoctadecanoate + octadecanoate + H(+)</text>
        <dbReference type="Rhea" id="RHEA:52080"/>
        <dbReference type="ChEBI" id="CHEBI:15377"/>
        <dbReference type="ChEBI" id="CHEBI:15378"/>
        <dbReference type="ChEBI" id="CHEBI:25629"/>
        <dbReference type="ChEBI" id="CHEBI:84201"/>
        <dbReference type="ChEBI" id="CHEBI:136330"/>
    </reaction>
    <physiologicalReaction direction="left-to-right" evidence="10">
        <dbReference type="Rhea" id="RHEA:52081"/>
    </physiologicalReaction>
</comment>
<evidence type="ECO:0000256" key="12">
    <source>
        <dbReference type="ARBA" id="ARBA00048800"/>
    </source>
</evidence>
<keyword evidence="4 17" id="KW-0812">Transmembrane</keyword>
<dbReference type="GeneTree" id="ENSGT00940000158284"/>
<keyword evidence="19" id="KW-1185">Reference proteome</keyword>
<evidence type="ECO:0000313" key="19">
    <source>
        <dbReference type="Proteomes" id="UP000694388"/>
    </source>
</evidence>
<feature type="transmembrane region" description="Helical" evidence="17">
    <location>
        <begin position="156"/>
        <end position="176"/>
    </location>
</feature>
<reference evidence="18" key="1">
    <citation type="submission" date="2025-08" db="UniProtKB">
        <authorList>
            <consortium name="Ensembl"/>
        </authorList>
    </citation>
    <scope>IDENTIFICATION</scope>
</reference>
<feature type="transmembrane region" description="Helical" evidence="17">
    <location>
        <begin position="46"/>
        <end position="68"/>
    </location>
</feature>
<dbReference type="GO" id="GO:0012505">
    <property type="term" value="C:endomembrane system"/>
    <property type="evidence" value="ECO:0007669"/>
    <property type="project" value="UniProtKB-SubCell"/>
</dbReference>
<evidence type="ECO:0000256" key="7">
    <source>
        <dbReference type="ARBA" id="ARBA00047368"/>
    </source>
</evidence>
<comment type="subcellular location">
    <subcellularLocation>
        <location evidence="2">Endomembrane system</location>
        <topology evidence="2">Multi-pass membrane protein</topology>
    </subcellularLocation>
</comment>
<dbReference type="Pfam" id="PF04750">
    <property type="entry name" value="Far-17a_AIG1"/>
    <property type="match status" value="1"/>
</dbReference>
<dbReference type="PANTHER" id="PTHR10989:SF17">
    <property type="entry name" value="ANDROGEN-DEPENDENT TFPI-REGULATING PROTEIN"/>
    <property type="match status" value="1"/>
</dbReference>
<comment type="catalytic activity">
    <reaction evidence="8">
        <text>13-octadecanoyloxy-octadecanoate + H2O = 13-hydroxy-octadecanoate + octadecanoate + H(+)</text>
        <dbReference type="Rhea" id="RHEA:52084"/>
        <dbReference type="ChEBI" id="CHEBI:15377"/>
        <dbReference type="ChEBI" id="CHEBI:15378"/>
        <dbReference type="ChEBI" id="CHEBI:25629"/>
        <dbReference type="ChEBI" id="CHEBI:136304"/>
        <dbReference type="ChEBI" id="CHEBI:136335"/>
    </reaction>
    <physiologicalReaction direction="left-to-right" evidence="8">
        <dbReference type="Rhea" id="RHEA:52085"/>
    </physiologicalReaction>
</comment>
<proteinExistence type="inferred from homology"/>
<feature type="transmembrane region" description="Helical" evidence="17">
    <location>
        <begin position="188"/>
        <end position="215"/>
    </location>
</feature>
<comment type="catalytic activity">
    <reaction evidence="1">
        <text>9-(9Z-hexadecenoyloxy)-octadecanoate + H2O = (9Z)-hexadecenoate + 9-hydroxy-octadecanoate + H(+)</text>
        <dbReference type="Rhea" id="RHEA:52068"/>
        <dbReference type="ChEBI" id="CHEBI:15377"/>
        <dbReference type="ChEBI" id="CHEBI:15378"/>
        <dbReference type="ChEBI" id="CHEBI:32372"/>
        <dbReference type="ChEBI" id="CHEBI:136286"/>
        <dbReference type="ChEBI" id="CHEBI:136309"/>
    </reaction>
    <physiologicalReaction direction="left-to-right" evidence="1">
        <dbReference type="Rhea" id="RHEA:52069"/>
    </physiologicalReaction>
</comment>
<keyword evidence="6 17" id="KW-0472">Membrane</keyword>
<evidence type="ECO:0000256" key="9">
    <source>
        <dbReference type="ARBA" id="ARBA00047863"/>
    </source>
</evidence>
<evidence type="ECO:0000313" key="18">
    <source>
        <dbReference type="Ensembl" id="ENSEBUP00000011899.1"/>
    </source>
</evidence>
<evidence type="ECO:0000256" key="13">
    <source>
        <dbReference type="ARBA" id="ARBA00049221"/>
    </source>
</evidence>
<accession>A0A8C4Q988</accession>
<comment type="catalytic activity">
    <reaction evidence="12">
        <text>9-(9Z-octadecenoyloxy)-octadecanoate + H2O = 9-hydroxy-octadecanoate + (9Z)-octadecenoate + H(+)</text>
        <dbReference type="Rhea" id="RHEA:52048"/>
        <dbReference type="ChEBI" id="CHEBI:15377"/>
        <dbReference type="ChEBI" id="CHEBI:15378"/>
        <dbReference type="ChEBI" id="CHEBI:30823"/>
        <dbReference type="ChEBI" id="CHEBI:136282"/>
        <dbReference type="ChEBI" id="CHEBI:136286"/>
    </reaction>
    <physiologicalReaction direction="left-to-right" evidence="12">
        <dbReference type="Rhea" id="RHEA:52049"/>
    </physiologicalReaction>
</comment>
<evidence type="ECO:0000256" key="17">
    <source>
        <dbReference type="SAM" id="Phobius"/>
    </source>
</evidence>
<evidence type="ECO:0000256" key="6">
    <source>
        <dbReference type="ARBA" id="ARBA00023136"/>
    </source>
</evidence>
<dbReference type="PANTHER" id="PTHR10989">
    <property type="entry name" value="ANDROGEN-INDUCED PROTEIN 1-RELATED"/>
    <property type="match status" value="1"/>
</dbReference>
<evidence type="ECO:0000256" key="16">
    <source>
        <dbReference type="ARBA" id="ARBA00049428"/>
    </source>
</evidence>
<evidence type="ECO:0000256" key="2">
    <source>
        <dbReference type="ARBA" id="ARBA00004127"/>
    </source>
</evidence>
<comment type="catalytic activity">
    <reaction evidence="16">
        <text>12-(9Z-hexadecenoyloxy)-octadecanoate + H2O = 12-hydroxyoctadecanoate + (9Z)-hexadecenoate + H(+)</text>
        <dbReference type="Rhea" id="RHEA:52072"/>
        <dbReference type="ChEBI" id="CHEBI:15377"/>
        <dbReference type="ChEBI" id="CHEBI:15378"/>
        <dbReference type="ChEBI" id="CHEBI:32372"/>
        <dbReference type="ChEBI" id="CHEBI:84201"/>
        <dbReference type="ChEBI" id="CHEBI:136312"/>
    </reaction>
    <physiologicalReaction direction="left-to-right" evidence="16">
        <dbReference type="Rhea" id="RHEA:52073"/>
    </physiologicalReaction>
</comment>
<comment type="catalytic activity">
    <reaction evidence="11">
        <text>12-(9Z-octadecenoyloxy)-octadecanoate + H2O = 12-hydroxyoctadecanoate + (9Z)-octadecenoate + H(+)</text>
        <dbReference type="Rhea" id="RHEA:52060"/>
        <dbReference type="ChEBI" id="CHEBI:15377"/>
        <dbReference type="ChEBI" id="CHEBI:15378"/>
        <dbReference type="ChEBI" id="CHEBI:30823"/>
        <dbReference type="ChEBI" id="CHEBI:84201"/>
        <dbReference type="ChEBI" id="CHEBI:136302"/>
    </reaction>
    <physiologicalReaction direction="left-to-right" evidence="11">
        <dbReference type="Rhea" id="RHEA:52061"/>
    </physiologicalReaction>
</comment>
<evidence type="ECO:0000256" key="8">
    <source>
        <dbReference type="ARBA" id="ARBA00047427"/>
    </source>
</evidence>
<feature type="transmembrane region" description="Helical" evidence="17">
    <location>
        <begin position="89"/>
        <end position="112"/>
    </location>
</feature>
<dbReference type="GO" id="GO:0016020">
    <property type="term" value="C:membrane"/>
    <property type="evidence" value="ECO:0007669"/>
    <property type="project" value="InterPro"/>
</dbReference>
<organism evidence="18 19">
    <name type="scientific">Eptatretus burgeri</name>
    <name type="common">Inshore hagfish</name>
    <dbReference type="NCBI Taxonomy" id="7764"/>
    <lineage>
        <taxon>Eukaryota</taxon>
        <taxon>Metazoa</taxon>
        <taxon>Chordata</taxon>
        <taxon>Craniata</taxon>
        <taxon>Vertebrata</taxon>
        <taxon>Cyclostomata</taxon>
        <taxon>Myxini</taxon>
        <taxon>Myxiniformes</taxon>
        <taxon>Myxinidae</taxon>
        <taxon>Eptatretinae</taxon>
        <taxon>Eptatretus</taxon>
    </lineage>
</organism>
<comment type="catalytic activity">
    <reaction evidence="7">
        <text>12-hexadecanoyloxy-octadecanoate + H2O = 12-hydroxyoctadecanoate + hexadecanoate + H(+)</text>
        <dbReference type="Rhea" id="RHEA:52056"/>
        <dbReference type="ChEBI" id="CHEBI:7896"/>
        <dbReference type="ChEBI" id="CHEBI:15377"/>
        <dbReference type="ChEBI" id="CHEBI:15378"/>
        <dbReference type="ChEBI" id="CHEBI:83677"/>
        <dbReference type="ChEBI" id="CHEBI:84201"/>
    </reaction>
    <physiologicalReaction direction="left-to-right" evidence="7">
        <dbReference type="Rhea" id="RHEA:52057"/>
    </physiologicalReaction>
</comment>
<comment type="catalytic activity">
    <reaction evidence="14">
        <text>13-(9Z-octadecenoyloxy)-octadecanoate + H2O = 13-hydroxy-octadecanoate + (9Z)-octadecenoate + H(+)</text>
        <dbReference type="Rhea" id="RHEA:52064"/>
        <dbReference type="ChEBI" id="CHEBI:15377"/>
        <dbReference type="ChEBI" id="CHEBI:15378"/>
        <dbReference type="ChEBI" id="CHEBI:30823"/>
        <dbReference type="ChEBI" id="CHEBI:136303"/>
        <dbReference type="ChEBI" id="CHEBI:136304"/>
    </reaction>
    <physiologicalReaction direction="left-to-right" evidence="14">
        <dbReference type="Rhea" id="RHEA:52065"/>
    </physiologicalReaction>
</comment>
<dbReference type="Ensembl" id="ENSEBUT00000012476.1">
    <property type="protein sequence ID" value="ENSEBUP00000011899.1"/>
    <property type="gene ID" value="ENSEBUG00000007614.1"/>
</dbReference>
<sequence length="254" mass="28499">MAGRALCAAVHCAVVSWYIVSLIENESVTRKNVVLGRNTYGGKWKFLTFLDMVLQTAYFCVALVVDILGQDHDGQRNTAPRGVQKLRNYMFAILAFPVGLFVVLTFWMIYAFDRELIYPTYLDLVIPVWLNHAMHTTVMPLLLLEMKIIPHVYPQRGVGIAGVISFGICYLIWTLWIRYAGGLWVYPILAWLAGPGLVVFILLGGLVLTGLYMLGEVMNVCLWPRLEGNGHSVGTYGPSRCPSSRVFRLNALIL</sequence>
<evidence type="ECO:0000256" key="14">
    <source>
        <dbReference type="ARBA" id="ARBA00049296"/>
    </source>
</evidence>
<comment type="similarity">
    <text evidence="3">Belongs to the AIG1 family.</text>
</comment>
<evidence type="ECO:0000256" key="4">
    <source>
        <dbReference type="ARBA" id="ARBA00022692"/>
    </source>
</evidence>
<evidence type="ECO:0000256" key="1">
    <source>
        <dbReference type="ARBA" id="ARBA00000923"/>
    </source>
</evidence>
<evidence type="ECO:0000256" key="15">
    <source>
        <dbReference type="ARBA" id="ARBA00049322"/>
    </source>
</evidence>
<dbReference type="Proteomes" id="UP000694388">
    <property type="component" value="Unplaced"/>
</dbReference>
<comment type="catalytic activity">
    <reaction evidence="13">
        <text>9-octadecanoyloxy-octadecanoate + H2O = 9-hydroxy-octadecanoate + octadecanoate + H(+)</text>
        <dbReference type="Rhea" id="RHEA:52096"/>
        <dbReference type="ChEBI" id="CHEBI:15377"/>
        <dbReference type="ChEBI" id="CHEBI:15378"/>
        <dbReference type="ChEBI" id="CHEBI:25629"/>
        <dbReference type="ChEBI" id="CHEBI:136286"/>
        <dbReference type="ChEBI" id="CHEBI:136373"/>
    </reaction>
    <physiologicalReaction direction="left-to-right" evidence="13">
        <dbReference type="Rhea" id="RHEA:52097"/>
    </physiologicalReaction>
</comment>
<keyword evidence="5 17" id="KW-1133">Transmembrane helix</keyword>
<dbReference type="InterPro" id="IPR006838">
    <property type="entry name" value="ADTRP_AIG1"/>
</dbReference>
<feature type="transmembrane region" description="Helical" evidence="17">
    <location>
        <begin position="124"/>
        <end position="144"/>
    </location>
</feature>
<comment type="catalytic activity">
    <reaction evidence="9">
        <text>9-hexadecanoyloxy-octadecanoate + H2O = 9-hydroxy-octadecanoate + hexadecanoate + H(+)</text>
        <dbReference type="Rhea" id="RHEA:52052"/>
        <dbReference type="ChEBI" id="CHEBI:7896"/>
        <dbReference type="ChEBI" id="CHEBI:15377"/>
        <dbReference type="ChEBI" id="CHEBI:15378"/>
        <dbReference type="ChEBI" id="CHEBI:83670"/>
        <dbReference type="ChEBI" id="CHEBI:136286"/>
    </reaction>
    <physiologicalReaction direction="left-to-right" evidence="9">
        <dbReference type="Rhea" id="RHEA:52053"/>
    </physiologicalReaction>
</comment>